<sequence>MAQSRKVGSTQPDKPNTQHEKPQKKTRWVQIRMFPIWLRILLVIALLVVMAALGAMIGYGVIGDGNAGDALKWETWQHIFDIMRGVT</sequence>
<dbReference type="InterPro" id="IPR024596">
    <property type="entry name" value="RNApol_su_b/EpuA"/>
</dbReference>
<evidence type="ECO:0000313" key="4">
    <source>
        <dbReference type="Proteomes" id="UP000067683"/>
    </source>
</evidence>
<keyword evidence="2" id="KW-1133">Transmembrane helix</keyword>
<reference evidence="3" key="1">
    <citation type="submission" date="2016-01" db="EMBL/GenBank/DDBJ databases">
        <title>Complete genome of Planococcus rifietoensis type strain M8.</title>
        <authorList>
            <person name="See-Too W.S."/>
        </authorList>
    </citation>
    <scope>NUCLEOTIDE SEQUENCE [LARGE SCALE GENOMIC DNA]</scope>
    <source>
        <strain evidence="3">M8</strain>
    </source>
</reference>
<evidence type="ECO:0008006" key="5">
    <source>
        <dbReference type="Google" id="ProtNLM"/>
    </source>
</evidence>
<proteinExistence type="predicted"/>
<dbReference type="RefSeq" id="WP_058382975.1">
    <property type="nucleotide sequence ID" value="NZ_CP013659.2"/>
</dbReference>
<keyword evidence="2" id="KW-0472">Membrane</keyword>
<dbReference type="Proteomes" id="UP000067683">
    <property type="component" value="Chromosome"/>
</dbReference>
<accession>A0A0U2ZJP4</accession>
<evidence type="ECO:0000256" key="2">
    <source>
        <dbReference type="SAM" id="Phobius"/>
    </source>
</evidence>
<dbReference type="EMBL" id="CP013659">
    <property type="protein sequence ID" value="ALS76273.1"/>
    <property type="molecule type" value="Genomic_DNA"/>
</dbReference>
<protein>
    <recommendedName>
        <fullName evidence="5">DNA-directed RNA polymerase subunit beta</fullName>
    </recommendedName>
</protein>
<feature type="compositionally biased region" description="Polar residues" evidence="1">
    <location>
        <begin position="1"/>
        <end position="15"/>
    </location>
</feature>
<feature type="region of interest" description="Disordered" evidence="1">
    <location>
        <begin position="1"/>
        <end position="25"/>
    </location>
</feature>
<feature type="transmembrane region" description="Helical" evidence="2">
    <location>
        <begin position="36"/>
        <end position="62"/>
    </location>
</feature>
<name>A0A0U2ZJP4_9BACL</name>
<dbReference type="KEGG" id="prt:AUC31_14180"/>
<dbReference type="Pfam" id="PF11772">
    <property type="entry name" value="EpuA"/>
    <property type="match status" value="1"/>
</dbReference>
<keyword evidence="2" id="KW-0812">Transmembrane</keyword>
<dbReference type="OrthoDB" id="2300232at2"/>
<gene>
    <name evidence="3" type="ORF">AUC31_14180</name>
</gene>
<organism evidence="3 4">
    <name type="scientific">Planococcus rifietoensis</name>
    <dbReference type="NCBI Taxonomy" id="200991"/>
    <lineage>
        <taxon>Bacteria</taxon>
        <taxon>Bacillati</taxon>
        <taxon>Bacillota</taxon>
        <taxon>Bacilli</taxon>
        <taxon>Bacillales</taxon>
        <taxon>Caryophanaceae</taxon>
        <taxon>Planococcus</taxon>
    </lineage>
</organism>
<evidence type="ECO:0000313" key="3">
    <source>
        <dbReference type="EMBL" id="ALS76273.1"/>
    </source>
</evidence>
<evidence type="ECO:0000256" key="1">
    <source>
        <dbReference type="SAM" id="MobiDB-lite"/>
    </source>
</evidence>
<keyword evidence="4" id="KW-1185">Reference proteome</keyword>
<dbReference type="STRING" id="200991.AUC31_14180"/>
<dbReference type="AlphaFoldDB" id="A0A0U2ZJP4"/>